<organism evidence="2 5">
    <name type="scientific">Acinetobacter wanghuae</name>
    <dbReference type="NCBI Taxonomy" id="2662362"/>
    <lineage>
        <taxon>Bacteria</taxon>
        <taxon>Pseudomonadati</taxon>
        <taxon>Pseudomonadota</taxon>
        <taxon>Gammaproteobacteria</taxon>
        <taxon>Moraxellales</taxon>
        <taxon>Moraxellaceae</taxon>
        <taxon>Acinetobacter</taxon>
    </lineage>
</organism>
<keyword evidence="4" id="KW-1185">Reference proteome</keyword>
<gene>
    <name evidence="3" type="ORF">GFH30_05640</name>
    <name evidence="2" type="ORF">GHJ48_03895</name>
</gene>
<protein>
    <recommendedName>
        <fullName evidence="6">PH domain-containing protein</fullName>
    </recommendedName>
</protein>
<keyword evidence="1" id="KW-0472">Membrane</keyword>
<proteinExistence type="predicted"/>
<feature type="transmembrane region" description="Helical" evidence="1">
    <location>
        <begin position="62"/>
        <end position="86"/>
    </location>
</feature>
<sequence length="184" mass="20905">MKNNNGKATIIHDFNGLSISIPTSTPIFILFISILTLSFMLYSGLYEVTKNYFSTIDHRDYIQIMIALVFVFILFSIIKTWLWLLFGKQIIEITNQQLKIKNSILGMGKFKIIPISDITQVSVNINPTKQQPGKILLHRGTKVIDVGTYIQAEESLYLVELIKNKLETINSASLQTNFSQSTDL</sequence>
<dbReference type="RefSeq" id="WP_153371297.1">
    <property type="nucleotide sequence ID" value="NZ_CP045650.1"/>
</dbReference>
<dbReference type="Proteomes" id="UP000327478">
    <property type="component" value="Chromosome"/>
</dbReference>
<reference evidence="4 5" key="1">
    <citation type="submission" date="2019-10" db="EMBL/GenBank/DDBJ databases">
        <authorList>
            <person name="Dong K."/>
        </authorList>
    </citation>
    <scope>NUCLEOTIDE SEQUENCE [LARGE SCALE GENOMIC DNA]</scope>
    <source>
        <strain evidence="3">Dk386</strain>
        <strain evidence="4">dk386</strain>
        <strain evidence="2">Dk771</strain>
        <strain evidence="5">dk771</strain>
    </source>
</reference>
<keyword evidence="1" id="KW-0812">Transmembrane</keyword>
<feature type="transmembrane region" description="Helical" evidence="1">
    <location>
        <begin position="21"/>
        <end position="42"/>
    </location>
</feature>
<keyword evidence="1" id="KW-1133">Transmembrane helix</keyword>
<evidence type="ECO:0000313" key="3">
    <source>
        <dbReference type="EMBL" id="QGA10901.1"/>
    </source>
</evidence>
<evidence type="ECO:0000313" key="2">
    <source>
        <dbReference type="EMBL" id="MQW91546.1"/>
    </source>
</evidence>
<accession>A0A5Q0P499</accession>
<dbReference type="AlphaFoldDB" id="A0A5Q0P499"/>
<evidence type="ECO:0008006" key="6">
    <source>
        <dbReference type="Google" id="ProtNLM"/>
    </source>
</evidence>
<dbReference type="EMBL" id="CP045650">
    <property type="protein sequence ID" value="QGA10901.1"/>
    <property type="molecule type" value="Genomic_DNA"/>
</dbReference>
<evidence type="ECO:0000256" key="1">
    <source>
        <dbReference type="SAM" id="Phobius"/>
    </source>
</evidence>
<name>A0A5Q0P499_9GAMM</name>
<dbReference type="Proteomes" id="UP000480556">
    <property type="component" value="Unassembled WGS sequence"/>
</dbReference>
<dbReference type="EMBL" id="WITK01000004">
    <property type="protein sequence ID" value="MQW91546.1"/>
    <property type="molecule type" value="Genomic_DNA"/>
</dbReference>
<evidence type="ECO:0000313" key="5">
    <source>
        <dbReference type="Proteomes" id="UP000480556"/>
    </source>
</evidence>
<evidence type="ECO:0000313" key="4">
    <source>
        <dbReference type="Proteomes" id="UP000327478"/>
    </source>
</evidence>